<evidence type="ECO:0000313" key="1">
    <source>
        <dbReference type="EMBL" id="KGH47605.1"/>
    </source>
</evidence>
<dbReference type="Proteomes" id="UP000029713">
    <property type="component" value="Unassembled WGS sequence"/>
</dbReference>
<keyword evidence="2" id="KW-1185">Reference proteome</keyword>
<reference evidence="1 2" key="1">
    <citation type="submission" date="2014-07" db="EMBL/GenBank/DDBJ databases">
        <title>Biosystematic studies on Modestobacter strains isolated from extreme hyper-arid desert soil and from historic building.</title>
        <authorList>
            <person name="Bukarasam K."/>
            <person name="Bull A."/>
            <person name="Girard G."/>
            <person name="van Wezel G."/>
            <person name="Goodfellow M."/>
        </authorList>
    </citation>
    <scope>NUCLEOTIDE SEQUENCE [LARGE SCALE GENOMIC DNA]</scope>
    <source>
        <strain evidence="1 2">KNN45-2b</strain>
    </source>
</reference>
<dbReference type="RefSeq" id="WP_036334391.1">
    <property type="nucleotide sequence ID" value="NZ_JPMX01000020.1"/>
</dbReference>
<gene>
    <name evidence="1" type="ORF">IN07_06300</name>
</gene>
<dbReference type="EMBL" id="JPMX01000020">
    <property type="protein sequence ID" value="KGH47605.1"/>
    <property type="molecule type" value="Genomic_DNA"/>
</dbReference>
<dbReference type="AlphaFoldDB" id="A0A098YB41"/>
<protein>
    <submittedName>
        <fullName evidence="1">Uncharacterized protein</fullName>
    </submittedName>
</protein>
<comment type="caution">
    <text evidence="1">The sequence shown here is derived from an EMBL/GenBank/DDBJ whole genome shotgun (WGS) entry which is preliminary data.</text>
</comment>
<organism evidence="1 2">
    <name type="scientific">Modestobacter caceresii</name>
    <dbReference type="NCBI Taxonomy" id="1522368"/>
    <lineage>
        <taxon>Bacteria</taxon>
        <taxon>Bacillati</taxon>
        <taxon>Actinomycetota</taxon>
        <taxon>Actinomycetes</taxon>
        <taxon>Geodermatophilales</taxon>
        <taxon>Geodermatophilaceae</taxon>
        <taxon>Modestobacter</taxon>
    </lineage>
</organism>
<accession>A0A098YB41</accession>
<name>A0A098YB41_9ACTN</name>
<dbReference type="OrthoDB" id="5191631at2"/>
<sequence>MSTRTDDALNSWLADLTGGETSMRRLRKRLTEEGTLTTEPCPTCQHPATTDVAHTGHWVAEPVT</sequence>
<evidence type="ECO:0000313" key="2">
    <source>
        <dbReference type="Proteomes" id="UP000029713"/>
    </source>
</evidence>
<proteinExistence type="predicted"/>